<dbReference type="InterPro" id="IPR036259">
    <property type="entry name" value="MFS_trans_sf"/>
</dbReference>
<comment type="caution">
    <text evidence="12">The sequence shown here is derived from an EMBL/GenBank/DDBJ whole genome shotgun (WGS) entry which is preliminary data.</text>
</comment>
<evidence type="ECO:0000259" key="11">
    <source>
        <dbReference type="PROSITE" id="PS50850"/>
    </source>
</evidence>
<name>A0AA40B6X5_9PEZI</name>
<evidence type="ECO:0000256" key="10">
    <source>
        <dbReference type="SAM" id="Phobius"/>
    </source>
</evidence>
<feature type="transmembrane region" description="Helical" evidence="10">
    <location>
        <begin position="219"/>
        <end position="239"/>
    </location>
</feature>
<feature type="transmembrane region" description="Helical" evidence="10">
    <location>
        <begin position="156"/>
        <end position="177"/>
    </location>
</feature>
<feature type="domain" description="Major facilitator superfamily (MFS) profile" evidence="11">
    <location>
        <begin position="66"/>
        <end position="554"/>
    </location>
</feature>
<keyword evidence="13" id="KW-1185">Reference proteome</keyword>
<accession>A0AA40B6X5</accession>
<feature type="transmembrane region" description="Helical" evidence="10">
    <location>
        <begin position="130"/>
        <end position="150"/>
    </location>
</feature>
<keyword evidence="3" id="KW-0813">Transport</keyword>
<comment type="similarity">
    <text evidence="2">Belongs to the major facilitator superfamily. TCR/Tet family.</text>
</comment>
<keyword evidence="7 10" id="KW-0472">Membrane</keyword>
<reference evidence="12" key="1">
    <citation type="submission" date="2023-06" db="EMBL/GenBank/DDBJ databases">
        <title>Genome-scale phylogeny and comparative genomics of the fungal order Sordariales.</title>
        <authorList>
            <consortium name="Lawrence Berkeley National Laboratory"/>
            <person name="Hensen N."/>
            <person name="Bonometti L."/>
            <person name="Westerberg I."/>
            <person name="Brannstrom I.O."/>
            <person name="Guillou S."/>
            <person name="Cros-Aarteil S."/>
            <person name="Calhoun S."/>
            <person name="Haridas S."/>
            <person name="Kuo A."/>
            <person name="Mondo S."/>
            <person name="Pangilinan J."/>
            <person name="Riley R."/>
            <person name="LaButti K."/>
            <person name="Andreopoulos B."/>
            <person name="Lipzen A."/>
            <person name="Chen C."/>
            <person name="Yanf M."/>
            <person name="Daum C."/>
            <person name="Ng V."/>
            <person name="Clum A."/>
            <person name="Steindorff A."/>
            <person name="Ohm R."/>
            <person name="Martin F."/>
            <person name="Silar P."/>
            <person name="Natvig D."/>
            <person name="Lalanne C."/>
            <person name="Gautier V."/>
            <person name="Ament-velasquez S.L."/>
            <person name="Kruys A."/>
            <person name="Hutchinson M.I."/>
            <person name="Powell A.J."/>
            <person name="Barry K."/>
            <person name="Miller A.N."/>
            <person name="Grigoriev I.V."/>
            <person name="Debuchy R."/>
            <person name="Gladieux P."/>
            <person name="Thoren M.H."/>
            <person name="Johannesson H."/>
        </authorList>
    </citation>
    <scope>NUCLEOTIDE SEQUENCE</scope>
    <source>
        <strain evidence="12">SMH2392-1A</strain>
    </source>
</reference>
<protein>
    <submittedName>
        <fullName evidence="12">MFS transporter</fullName>
    </submittedName>
</protein>
<dbReference type="AlphaFoldDB" id="A0AA40B6X5"/>
<evidence type="ECO:0000256" key="3">
    <source>
        <dbReference type="ARBA" id="ARBA00022448"/>
    </source>
</evidence>
<dbReference type="InterPro" id="IPR011701">
    <property type="entry name" value="MFS"/>
</dbReference>
<feature type="transmembrane region" description="Helical" evidence="10">
    <location>
        <begin position="396"/>
        <end position="415"/>
    </location>
</feature>
<dbReference type="Pfam" id="PF07690">
    <property type="entry name" value="MFS_1"/>
    <property type="match status" value="1"/>
</dbReference>
<dbReference type="EMBL" id="JAUIRO010000002">
    <property type="protein sequence ID" value="KAK0728818.1"/>
    <property type="molecule type" value="Genomic_DNA"/>
</dbReference>
<dbReference type="FunFam" id="1.20.1720.10:FF:000012">
    <property type="entry name" value="MFS toxin efflux pump (AflT)"/>
    <property type="match status" value="1"/>
</dbReference>
<keyword evidence="4" id="KW-1003">Cell membrane</keyword>
<feature type="transmembrane region" description="Helical" evidence="10">
    <location>
        <begin position="101"/>
        <end position="123"/>
    </location>
</feature>
<keyword evidence="6 10" id="KW-1133">Transmembrane helix</keyword>
<dbReference type="FunFam" id="1.20.1250.20:FF:000196">
    <property type="entry name" value="MFS toxin efflux pump (AflT)"/>
    <property type="match status" value="1"/>
</dbReference>
<evidence type="ECO:0000313" key="12">
    <source>
        <dbReference type="EMBL" id="KAK0728818.1"/>
    </source>
</evidence>
<dbReference type="PANTHER" id="PTHR23501:SF199">
    <property type="entry name" value="MFS EFFLUX TRANSPORTER INPD-RELATED"/>
    <property type="match status" value="1"/>
</dbReference>
<sequence>MSQASTPVGGEPRPGQDEPNEKPGLVQDKTKTPPDANGHRDSDGNGPGDGDIAEYQYPSSAKLTIITFALCLSVFLMALDNSIIATAIPRITDQFHSLEDVGWYGSAYLLTTAALQLQFGNFYTILSIKWTFLSAIGFFELGSLLCGAAQSSTMLIVGRAVAGLGAAGIYSGAVLILANSVPLARRPAYIGLIGGMYGVSSVAGPLLGGAFTDKVSWRWCFYINLPIGGVTAVLIAFFFPETRQRRLPAEPWRRRAARFDPLGTLFLMPGVVCLLLALQWGGTDYTWASGRIVALLVLGGVLLLGFAAVQAWQQENATVPPRILRSRTVWASVLYAFGLGASFFVAVYFIPIWFQGVKGDSAVGSGIRNLPMMLSAVMLSIVAGIAVTAQGQYAPFLILGTVLMSVGAGLLSTWMPDTSQASWIGYQVVFGVGVGMCLQQPVVAVQTVLGIDDVAVGASLIVFTQSMGGAMFVSVGQTVFTNHLVQALAQYVPAIDPTRVLNAGATGLESSFSADELPGIILSYNEALTKVFLVSTAMAAFTIFGCVFVEWRSVKGKQVEVPMA</sequence>
<evidence type="ECO:0000256" key="1">
    <source>
        <dbReference type="ARBA" id="ARBA00004651"/>
    </source>
</evidence>
<dbReference type="PRINTS" id="PR01036">
    <property type="entry name" value="TCRTETB"/>
</dbReference>
<organism evidence="12 13">
    <name type="scientific">Lasiosphaeria miniovina</name>
    <dbReference type="NCBI Taxonomy" id="1954250"/>
    <lineage>
        <taxon>Eukaryota</taxon>
        <taxon>Fungi</taxon>
        <taxon>Dikarya</taxon>
        <taxon>Ascomycota</taxon>
        <taxon>Pezizomycotina</taxon>
        <taxon>Sordariomycetes</taxon>
        <taxon>Sordariomycetidae</taxon>
        <taxon>Sordariales</taxon>
        <taxon>Lasiosphaeriaceae</taxon>
        <taxon>Lasiosphaeria</taxon>
    </lineage>
</organism>
<feature type="transmembrane region" description="Helical" evidence="10">
    <location>
        <begin position="421"/>
        <end position="442"/>
    </location>
</feature>
<dbReference type="Proteomes" id="UP001172101">
    <property type="component" value="Unassembled WGS sequence"/>
</dbReference>
<feature type="transmembrane region" description="Helical" evidence="10">
    <location>
        <begin position="292"/>
        <end position="309"/>
    </location>
</feature>
<evidence type="ECO:0000256" key="4">
    <source>
        <dbReference type="ARBA" id="ARBA00022475"/>
    </source>
</evidence>
<comment type="subcellular location">
    <subcellularLocation>
        <location evidence="1">Cell membrane</location>
        <topology evidence="1">Multi-pass membrane protein</topology>
    </subcellularLocation>
</comment>
<proteinExistence type="inferred from homology"/>
<feature type="region of interest" description="Disordered" evidence="9">
    <location>
        <begin position="1"/>
        <end position="53"/>
    </location>
</feature>
<dbReference type="RefSeq" id="XP_060301673.1">
    <property type="nucleotide sequence ID" value="XM_060447422.1"/>
</dbReference>
<feature type="transmembrane region" description="Helical" evidence="10">
    <location>
        <begin position="259"/>
        <end position="280"/>
    </location>
</feature>
<dbReference type="CDD" id="cd17502">
    <property type="entry name" value="MFS_Azr1_MDR_like"/>
    <property type="match status" value="1"/>
</dbReference>
<evidence type="ECO:0000256" key="7">
    <source>
        <dbReference type="ARBA" id="ARBA00023136"/>
    </source>
</evidence>
<dbReference type="GO" id="GO:0022857">
    <property type="term" value="F:transmembrane transporter activity"/>
    <property type="evidence" value="ECO:0007669"/>
    <property type="project" value="InterPro"/>
</dbReference>
<evidence type="ECO:0000256" key="9">
    <source>
        <dbReference type="SAM" id="MobiDB-lite"/>
    </source>
</evidence>
<feature type="transmembrane region" description="Helical" evidence="10">
    <location>
        <begin position="189"/>
        <end position="207"/>
    </location>
</feature>
<dbReference type="SUPFAM" id="SSF103473">
    <property type="entry name" value="MFS general substrate transporter"/>
    <property type="match status" value="1"/>
</dbReference>
<evidence type="ECO:0000256" key="6">
    <source>
        <dbReference type="ARBA" id="ARBA00022989"/>
    </source>
</evidence>
<feature type="transmembrane region" description="Helical" evidence="10">
    <location>
        <begin position="329"/>
        <end position="350"/>
    </location>
</feature>
<dbReference type="PANTHER" id="PTHR23501">
    <property type="entry name" value="MAJOR FACILITATOR SUPERFAMILY"/>
    <property type="match status" value="1"/>
</dbReference>
<gene>
    <name evidence="12" type="ORF">B0T26DRAFT_824337</name>
</gene>
<feature type="transmembrane region" description="Helical" evidence="10">
    <location>
        <begin position="454"/>
        <end position="475"/>
    </location>
</feature>
<feature type="transmembrane region" description="Helical" evidence="10">
    <location>
        <begin position="531"/>
        <end position="549"/>
    </location>
</feature>
<feature type="transmembrane region" description="Helical" evidence="10">
    <location>
        <begin position="370"/>
        <end position="389"/>
    </location>
</feature>
<dbReference type="PROSITE" id="PS50850">
    <property type="entry name" value="MFS"/>
    <property type="match status" value="1"/>
</dbReference>
<evidence type="ECO:0000256" key="8">
    <source>
        <dbReference type="ARBA" id="ARBA00023180"/>
    </source>
</evidence>
<dbReference type="GeneID" id="85330692"/>
<dbReference type="Gene3D" id="1.20.1250.20">
    <property type="entry name" value="MFS general substrate transporter like domains"/>
    <property type="match status" value="1"/>
</dbReference>
<dbReference type="FunFam" id="1.20.1250.20:FF:000489">
    <property type="entry name" value="MFS general substrate transporter"/>
    <property type="match status" value="1"/>
</dbReference>
<keyword evidence="5 10" id="KW-0812">Transmembrane</keyword>
<evidence type="ECO:0000256" key="5">
    <source>
        <dbReference type="ARBA" id="ARBA00022692"/>
    </source>
</evidence>
<dbReference type="InterPro" id="IPR020846">
    <property type="entry name" value="MFS_dom"/>
</dbReference>
<dbReference type="GO" id="GO:0005886">
    <property type="term" value="C:plasma membrane"/>
    <property type="evidence" value="ECO:0007669"/>
    <property type="project" value="UniProtKB-SubCell"/>
</dbReference>
<evidence type="ECO:0000313" key="13">
    <source>
        <dbReference type="Proteomes" id="UP001172101"/>
    </source>
</evidence>
<keyword evidence="8" id="KW-0325">Glycoprotein</keyword>
<feature type="transmembrane region" description="Helical" evidence="10">
    <location>
        <begin position="65"/>
        <end position="89"/>
    </location>
</feature>
<feature type="compositionally biased region" description="Basic and acidic residues" evidence="9">
    <location>
        <begin position="28"/>
        <end position="43"/>
    </location>
</feature>
<evidence type="ECO:0000256" key="2">
    <source>
        <dbReference type="ARBA" id="ARBA00007520"/>
    </source>
</evidence>